<name>A0ABY0T4P7_9PSED</name>
<feature type="transmembrane region" description="Helical" evidence="2">
    <location>
        <begin position="102"/>
        <end position="121"/>
    </location>
</feature>
<reference evidence="3 4" key="1">
    <citation type="submission" date="2016-10" db="EMBL/GenBank/DDBJ databases">
        <authorList>
            <person name="Varghese N."/>
            <person name="Submissions S."/>
        </authorList>
    </citation>
    <scope>NUCLEOTIDE SEQUENCE [LARGE SCALE GENOMIC DNA]</scope>
    <source>
        <strain evidence="3 4">BS2774</strain>
    </source>
</reference>
<protein>
    <recommendedName>
        <fullName evidence="5">Threonine synthase</fullName>
    </recommendedName>
</protein>
<gene>
    <name evidence="3" type="ORF">SAMN04490184_5809</name>
</gene>
<dbReference type="Proteomes" id="UP000182654">
    <property type="component" value="Chromosome I"/>
</dbReference>
<evidence type="ECO:0008006" key="5">
    <source>
        <dbReference type="Google" id="ProtNLM"/>
    </source>
</evidence>
<evidence type="ECO:0000256" key="1">
    <source>
        <dbReference type="SAM" id="MobiDB-lite"/>
    </source>
</evidence>
<keyword evidence="2" id="KW-0472">Membrane</keyword>
<dbReference type="EMBL" id="LT629708">
    <property type="protein sequence ID" value="SDP91035.1"/>
    <property type="molecule type" value="Genomic_DNA"/>
</dbReference>
<evidence type="ECO:0000313" key="4">
    <source>
        <dbReference type="Proteomes" id="UP000182654"/>
    </source>
</evidence>
<proteinExistence type="predicted"/>
<feature type="transmembrane region" description="Helical" evidence="2">
    <location>
        <begin position="6"/>
        <end position="27"/>
    </location>
</feature>
<sequence>MNVLTVYISIPSVTAAYGSALTAGHFWKDPKVTKRSSPHHSAPRSGSVCRNEGLNPWAAAMGHPWPSVANPVSCRVTHGFKPAFGQRGFTGRRRSRARATRCASWIRFLFCVAALLWRAGLPRVGLRSSPNTSERAVCILVSHVIVNNHRGQARLRGNAHASTIRSATRPPRFAFDFDLRRPVKHAGRNSAGIWGVNRQGCRFSRPAPWMARGGGPPNHCRITGTPSLSEVPSVGARAFCLLLRSSKVSRRKGGTISRRYPKNGYVHLKTGPTQ</sequence>
<keyword evidence="2" id="KW-1133">Transmembrane helix</keyword>
<evidence type="ECO:0000313" key="3">
    <source>
        <dbReference type="EMBL" id="SDP91035.1"/>
    </source>
</evidence>
<keyword evidence="4" id="KW-1185">Reference proteome</keyword>
<accession>A0ABY0T4P7</accession>
<organism evidence="3 4">
    <name type="scientific">Pseudomonas extremorientalis</name>
    <dbReference type="NCBI Taxonomy" id="169669"/>
    <lineage>
        <taxon>Bacteria</taxon>
        <taxon>Pseudomonadati</taxon>
        <taxon>Pseudomonadota</taxon>
        <taxon>Gammaproteobacteria</taxon>
        <taxon>Pseudomonadales</taxon>
        <taxon>Pseudomonadaceae</taxon>
        <taxon>Pseudomonas</taxon>
    </lineage>
</organism>
<evidence type="ECO:0000256" key="2">
    <source>
        <dbReference type="SAM" id="Phobius"/>
    </source>
</evidence>
<feature type="region of interest" description="Disordered" evidence="1">
    <location>
        <begin position="253"/>
        <end position="274"/>
    </location>
</feature>
<keyword evidence="2" id="KW-0812">Transmembrane</keyword>